<name>A0A8I2YN71_9AGAM</name>
<comment type="caution">
    <text evidence="2">The sequence shown here is derived from an EMBL/GenBank/DDBJ whole genome shotgun (WGS) entry which is preliminary data.</text>
</comment>
<feature type="compositionally biased region" description="Polar residues" evidence="1">
    <location>
        <begin position="72"/>
        <end position="87"/>
    </location>
</feature>
<accession>A0A8I2YN71</accession>
<feature type="compositionally biased region" description="Polar residues" evidence="1">
    <location>
        <begin position="283"/>
        <end position="294"/>
    </location>
</feature>
<feature type="compositionally biased region" description="Polar residues" evidence="1">
    <location>
        <begin position="214"/>
        <end position="230"/>
    </location>
</feature>
<reference evidence="2" key="1">
    <citation type="submission" date="2021-03" db="EMBL/GenBank/DDBJ databases">
        <title>Evolutionary innovations through gain and loss of genes in the ectomycorrhizal Boletales.</title>
        <authorList>
            <person name="Wu G."/>
            <person name="Miyauchi S."/>
            <person name="Morin E."/>
            <person name="Yang Z.-L."/>
            <person name="Xu J."/>
            <person name="Martin F.M."/>
        </authorList>
    </citation>
    <scope>NUCLEOTIDE SEQUENCE</scope>
    <source>
        <strain evidence="2">BR01</strain>
    </source>
</reference>
<organism evidence="2 3">
    <name type="scientific">Boletus reticuloceps</name>
    <dbReference type="NCBI Taxonomy" id="495285"/>
    <lineage>
        <taxon>Eukaryota</taxon>
        <taxon>Fungi</taxon>
        <taxon>Dikarya</taxon>
        <taxon>Basidiomycota</taxon>
        <taxon>Agaricomycotina</taxon>
        <taxon>Agaricomycetes</taxon>
        <taxon>Agaricomycetidae</taxon>
        <taxon>Boletales</taxon>
        <taxon>Boletineae</taxon>
        <taxon>Boletaceae</taxon>
        <taxon>Boletoideae</taxon>
        <taxon>Boletus</taxon>
    </lineage>
</organism>
<protein>
    <submittedName>
        <fullName evidence="2">Uncharacterized protein</fullName>
    </submittedName>
</protein>
<feature type="compositionally biased region" description="Basic and acidic residues" evidence="1">
    <location>
        <begin position="88"/>
        <end position="99"/>
    </location>
</feature>
<feature type="compositionally biased region" description="Polar residues" evidence="1">
    <location>
        <begin position="250"/>
        <end position="265"/>
    </location>
</feature>
<dbReference type="EMBL" id="JAGFBS010000017">
    <property type="protein sequence ID" value="KAG6374672.1"/>
    <property type="molecule type" value="Genomic_DNA"/>
</dbReference>
<proteinExistence type="predicted"/>
<gene>
    <name evidence="2" type="ORF">JVT61DRAFT_4040</name>
</gene>
<sequence length="294" mass="31529">MTDAVVNVAEHHTDKGHEPPSLRHPTTSKKPRSKGKRKADIGKSVETPSQGSATISEPTLQAPASAGLDNGNAFTFSMRPQTKSIVQQEKDRLKGHLDTPRPIPGPSMARPVKVTDREPTPGPSNTGDNRQKMTKPSVAAEKIGRPGAGPECGPDQDADKALHNAFKEIPIVPLQQPDAQSKAAQPNHHNKGPPLRSAMKKKASSSSTPHEHTFQSNAEGSSNDQESETPADTPRADTNVVRKVVRGRTEGSNAPRNVDTASSKPSEPKRREVKRIPIVSADQPDQAQVSVTSR</sequence>
<feature type="region of interest" description="Disordered" evidence="1">
    <location>
        <begin position="1"/>
        <end position="294"/>
    </location>
</feature>
<keyword evidence="3" id="KW-1185">Reference proteome</keyword>
<feature type="compositionally biased region" description="Basic and acidic residues" evidence="1">
    <location>
        <begin position="9"/>
        <end position="21"/>
    </location>
</feature>
<dbReference type="Proteomes" id="UP000683000">
    <property type="component" value="Unassembled WGS sequence"/>
</dbReference>
<dbReference type="AlphaFoldDB" id="A0A8I2YN71"/>
<evidence type="ECO:0000256" key="1">
    <source>
        <dbReference type="SAM" id="MobiDB-lite"/>
    </source>
</evidence>
<evidence type="ECO:0000313" key="3">
    <source>
        <dbReference type="Proteomes" id="UP000683000"/>
    </source>
</evidence>
<feature type="compositionally biased region" description="Basic residues" evidence="1">
    <location>
        <begin position="26"/>
        <end position="37"/>
    </location>
</feature>
<feature type="compositionally biased region" description="Basic and acidic residues" evidence="1">
    <location>
        <begin position="157"/>
        <end position="166"/>
    </location>
</feature>
<evidence type="ECO:0000313" key="2">
    <source>
        <dbReference type="EMBL" id="KAG6374672.1"/>
    </source>
</evidence>
<feature type="compositionally biased region" description="Polar residues" evidence="1">
    <location>
        <begin position="46"/>
        <end position="59"/>
    </location>
</feature>